<reference evidence="1" key="1">
    <citation type="submission" date="2021-03" db="EMBL/GenBank/DDBJ databases">
        <title>Draft genome sequence of rust myrtle Austropuccinia psidii MF-1, a brazilian biotype.</title>
        <authorList>
            <person name="Quecine M.C."/>
            <person name="Pachon D.M.R."/>
            <person name="Bonatelli M.L."/>
            <person name="Correr F.H."/>
            <person name="Franceschini L.M."/>
            <person name="Leite T.F."/>
            <person name="Margarido G.R.A."/>
            <person name="Almeida C.A."/>
            <person name="Ferrarezi J.A."/>
            <person name="Labate C.A."/>
        </authorList>
    </citation>
    <scope>NUCLEOTIDE SEQUENCE</scope>
    <source>
        <strain evidence="1">MF-1</strain>
    </source>
</reference>
<sequence length="114" mass="12848">MSSIYGCHCTQLPKSLTPSTLSTKFYISFQKNPWTKSAQHVHNSNILGPLVNELLEFNRVITICTPKYPQGCQVIVKLVALIRDVVATHQVTGSMSHSANRFCNWCDIKINQKQ</sequence>
<proteinExistence type="predicted"/>
<dbReference type="OrthoDB" id="3039677at2759"/>
<protein>
    <submittedName>
        <fullName evidence="1">Uncharacterized protein</fullName>
    </submittedName>
</protein>
<gene>
    <name evidence="1" type="ORF">O181_046958</name>
</gene>
<accession>A0A9Q3DTA9</accession>
<organism evidence="1 2">
    <name type="scientific">Austropuccinia psidii MF-1</name>
    <dbReference type="NCBI Taxonomy" id="1389203"/>
    <lineage>
        <taxon>Eukaryota</taxon>
        <taxon>Fungi</taxon>
        <taxon>Dikarya</taxon>
        <taxon>Basidiomycota</taxon>
        <taxon>Pucciniomycotina</taxon>
        <taxon>Pucciniomycetes</taxon>
        <taxon>Pucciniales</taxon>
        <taxon>Sphaerophragmiaceae</taxon>
        <taxon>Austropuccinia</taxon>
    </lineage>
</organism>
<comment type="caution">
    <text evidence="1">The sequence shown here is derived from an EMBL/GenBank/DDBJ whole genome shotgun (WGS) entry which is preliminary data.</text>
</comment>
<dbReference type="EMBL" id="AVOT02019585">
    <property type="protein sequence ID" value="MBW0507243.1"/>
    <property type="molecule type" value="Genomic_DNA"/>
</dbReference>
<name>A0A9Q3DTA9_9BASI</name>
<dbReference type="Proteomes" id="UP000765509">
    <property type="component" value="Unassembled WGS sequence"/>
</dbReference>
<dbReference type="AlphaFoldDB" id="A0A9Q3DTA9"/>
<keyword evidence="2" id="KW-1185">Reference proteome</keyword>
<evidence type="ECO:0000313" key="1">
    <source>
        <dbReference type="EMBL" id="MBW0507243.1"/>
    </source>
</evidence>
<evidence type="ECO:0000313" key="2">
    <source>
        <dbReference type="Proteomes" id="UP000765509"/>
    </source>
</evidence>